<dbReference type="EMBL" id="ATBE01000152">
    <property type="protein sequence ID" value="EQC95545.1"/>
    <property type="molecule type" value="Genomic_DNA"/>
</dbReference>
<accession>T0VB80</accession>
<evidence type="ECO:0000313" key="2">
    <source>
        <dbReference type="EMBL" id="EQC95545.1"/>
    </source>
</evidence>
<evidence type="ECO:0000313" key="1">
    <source>
        <dbReference type="EMBL" id="EQC95538.1"/>
    </source>
</evidence>
<comment type="caution">
    <text evidence="2">The sequence shown here is derived from an EMBL/GenBank/DDBJ whole genome shotgun (WGS) entry which is preliminary data.</text>
</comment>
<reference evidence="2 3" key="1">
    <citation type="journal article" date="2013" name="ISME J.">
        <title>Multifactorial diversity sustains microbial community stability.</title>
        <authorList>
            <person name="Erkus O."/>
            <person name="de Jager V.C."/>
            <person name="Spus M."/>
            <person name="van Alen-Boerrigter I.J."/>
            <person name="van Rijswijck I.M."/>
            <person name="Hazelwood L."/>
            <person name="Janssen P.W."/>
            <person name="van Hijum S.A."/>
            <person name="Kleerebezem M."/>
            <person name="Smid E.J."/>
        </authorList>
    </citation>
    <scope>NUCLEOTIDE SEQUENCE [LARGE SCALE GENOMIC DNA]</scope>
    <source>
        <strain evidence="2 3">TIFN3</strain>
    </source>
</reference>
<name>T0VB80_LACLC</name>
<dbReference type="AlphaFoldDB" id="T0VB80"/>
<dbReference type="PATRIC" id="fig|1234873.3.peg.876"/>
<evidence type="ECO:0000313" key="3">
    <source>
        <dbReference type="Proteomes" id="UP000015664"/>
    </source>
</evidence>
<proteinExistence type="predicted"/>
<gene>
    <name evidence="1" type="ORF">LLT3_02065</name>
    <name evidence="2" type="ORF">LLT3_14405</name>
</gene>
<dbReference type="Proteomes" id="UP000015664">
    <property type="component" value="Unassembled WGS sequence"/>
</dbReference>
<organism evidence="2 3">
    <name type="scientific">Lactococcus cremoris subsp. cremoris TIFN3</name>
    <dbReference type="NCBI Taxonomy" id="1234873"/>
    <lineage>
        <taxon>Bacteria</taxon>
        <taxon>Bacillati</taxon>
        <taxon>Bacillota</taxon>
        <taxon>Bacilli</taxon>
        <taxon>Lactobacillales</taxon>
        <taxon>Streptococcaceae</taxon>
        <taxon>Lactococcus</taxon>
        <taxon>Lactococcus cremoris subsp. cremoris</taxon>
    </lineage>
</organism>
<dbReference type="EMBL" id="ATBE01000155">
    <property type="protein sequence ID" value="EQC95538.1"/>
    <property type="molecule type" value="Genomic_DNA"/>
</dbReference>
<sequence>MGGGIDKEFKVNNLLNLPVPLPSTDAIKLTDEEMKFIAENIE</sequence>
<protein>
    <submittedName>
        <fullName evidence="2">Uncharacterized protein</fullName>
    </submittedName>
</protein>